<organism evidence="1 2">
    <name type="scientific">Bacillus salitolerans</name>
    <dbReference type="NCBI Taxonomy" id="1437434"/>
    <lineage>
        <taxon>Bacteria</taxon>
        <taxon>Bacillati</taxon>
        <taxon>Bacillota</taxon>
        <taxon>Bacilli</taxon>
        <taxon>Bacillales</taxon>
        <taxon>Bacillaceae</taxon>
        <taxon>Bacillus</taxon>
    </lineage>
</organism>
<dbReference type="InterPro" id="IPR053028">
    <property type="entry name" value="Spo0E-like_phosphatase"/>
</dbReference>
<proteinExistence type="predicted"/>
<dbReference type="InterPro" id="IPR018540">
    <property type="entry name" value="Spo0E-like"/>
</dbReference>
<dbReference type="PANTHER" id="PTHR41263">
    <property type="entry name" value="ASPARTYL-PHOSPHATE PHOSPHATASE YISI"/>
    <property type="match status" value="1"/>
</dbReference>
<dbReference type="SUPFAM" id="SSF140500">
    <property type="entry name" value="BAS1536-like"/>
    <property type="match status" value="1"/>
</dbReference>
<dbReference type="Pfam" id="PF09388">
    <property type="entry name" value="SpoOE-like"/>
    <property type="match status" value="1"/>
</dbReference>
<dbReference type="InterPro" id="IPR036638">
    <property type="entry name" value="HLH_DNA-bd_sf"/>
</dbReference>
<accession>A0ABW4LJY7</accession>
<protein>
    <submittedName>
        <fullName evidence="1">Aspartyl-phosphate phosphatase Spo0E family protein</fullName>
    </submittedName>
</protein>
<keyword evidence="2" id="KW-1185">Reference proteome</keyword>
<comment type="caution">
    <text evidence="1">The sequence shown here is derived from an EMBL/GenBank/DDBJ whole genome shotgun (WGS) entry which is preliminary data.</text>
</comment>
<dbReference type="Proteomes" id="UP001597214">
    <property type="component" value="Unassembled WGS sequence"/>
</dbReference>
<name>A0ABW4LJY7_9BACI</name>
<dbReference type="Gene3D" id="4.10.280.10">
    <property type="entry name" value="Helix-loop-helix DNA-binding domain"/>
    <property type="match status" value="1"/>
</dbReference>
<dbReference type="RefSeq" id="WP_377926628.1">
    <property type="nucleotide sequence ID" value="NZ_JBHUEM010000003.1"/>
</dbReference>
<dbReference type="PANTHER" id="PTHR41263:SF1">
    <property type="entry name" value="ASPARTYL-PHOSPHATE PHOSPHATASE YISI"/>
    <property type="match status" value="1"/>
</dbReference>
<reference evidence="2" key="1">
    <citation type="journal article" date="2019" name="Int. J. Syst. Evol. Microbiol.">
        <title>The Global Catalogue of Microorganisms (GCM) 10K type strain sequencing project: providing services to taxonomists for standard genome sequencing and annotation.</title>
        <authorList>
            <consortium name="The Broad Institute Genomics Platform"/>
            <consortium name="The Broad Institute Genome Sequencing Center for Infectious Disease"/>
            <person name="Wu L."/>
            <person name="Ma J."/>
        </authorList>
    </citation>
    <scope>NUCLEOTIDE SEQUENCE [LARGE SCALE GENOMIC DNA]</scope>
    <source>
        <strain evidence="2">CCUG 49339</strain>
    </source>
</reference>
<dbReference type="EMBL" id="JBHUEM010000003">
    <property type="protein sequence ID" value="MFD1735530.1"/>
    <property type="molecule type" value="Genomic_DNA"/>
</dbReference>
<evidence type="ECO:0000313" key="1">
    <source>
        <dbReference type="EMBL" id="MFD1735530.1"/>
    </source>
</evidence>
<sequence>MRSTASKQLTKLLEEINRKREMMISTAFATGFTSEDTIKCSQELDELINQYQHQKVFEKNKRQYRTFLQTITFLSIRNLKLSNKYKL</sequence>
<gene>
    <name evidence="1" type="ORF">ACFSCX_03045</name>
</gene>
<evidence type="ECO:0000313" key="2">
    <source>
        <dbReference type="Proteomes" id="UP001597214"/>
    </source>
</evidence>
<dbReference type="InterPro" id="IPR037208">
    <property type="entry name" value="Spo0E-like_sf"/>
</dbReference>